<evidence type="ECO:0000259" key="11">
    <source>
        <dbReference type="SMART" id="SM00387"/>
    </source>
</evidence>
<dbReference type="PANTHER" id="PTHR24421">
    <property type="entry name" value="NITRATE/NITRITE SENSOR PROTEIN NARX-RELATED"/>
    <property type="match status" value="1"/>
</dbReference>
<organism evidence="12 13">
    <name type="scientific">Paenibacillus planticolens</name>
    <dbReference type="NCBI Taxonomy" id="2654976"/>
    <lineage>
        <taxon>Bacteria</taxon>
        <taxon>Bacillati</taxon>
        <taxon>Bacillota</taxon>
        <taxon>Bacilli</taxon>
        <taxon>Bacillales</taxon>
        <taxon>Paenibacillaceae</taxon>
        <taxon>Paenibacillus</taxon>
    </lineage>
</organism>
<dbReference type="EMBL" id="WHNZ01000081">
    <property type="protein sequence ID" value="NOV04329.1"/>
    <property type="molecule type" value="Genomic_DNA"/>
</dbReference>
<dbReference type="GO" id="GO:0016301">
    <property type="term" value="F:kinase activity"/>
    <property type="evidence" value="ECO:0007669"/>
    <property type="project" value="UniProtKB-KW"/>
</dbReference>
<keyword evidence="10" id="KW-0472">Membrane</keyword>
<keyword evidence="3" id="KW-0597">Phosphoprotein</keyword>
<feature type="domain" description="Histidine kinase/HSP90-like ATPase" evidence="11">
    <location>
        <begin position="312"/>
        <end position="404"/>
    </location>
</feature>
<dbReference type="CDD" id="cd16917">
    <property type="entry name" value="HATPase_UhpB-NarQ-NarX-like"/>
    <property type="match status" value="1"/>
</dbReference>
<reference evidence="12 13" key="1">
    <citation type="submission" date="2019-10" db="EMBL/GenBank/DDBJ databases">
        <title>Description of Paenibacillus pedi sp. nov.</title>
        <authorList>
            <person name="Carlier A."/>
            <person name="Qi S."/>
        </authorList>
    </citation>
    <scope>NUCLEOTIDE SEQUENCE [LARGE SCALE GENOMIC DNA]</scope>
    <source>
        <strain evidence="12 13">LMG 31457</strain>
    </source>
</reference>
<comment type="caution">
    <text evidence="12">The sequence shown here is derived from an EMBL/GenBank/DDBJ whole genome shotgun (WGS) entry which is preliminary data.</text>
</comment>
<feature type="transmembrane region" description="Helical" evidence="10">
    <location>
        <begin position="20"/>
        <end position="35"/>
    </location>
</feature>
<evidence type="ECO:0000256" key="8">
    <source>
        <dbReference type="ARBA" id="ARBA00023012"/>
    </source>
</evidence>
<gene>
    <name evidence="12" type="ORF">GC097_30590</name>
</gene>
<evidence type="ECO:0000256" key="4">
    <source>
        <dbReference type="ARBA" id="ARBA00022679"/>
    </source>
</evidence>
<keyword evidence="6 12" id="KW-0418">Kinase</keyword>
<keyword evidence="10" id="KW-0812">Transmembrane</keyword>
<evidence type="ECO:0000313" key="12">
    <source>
        <dbReference type="EMBL" id="NOV04329.1"/>
    </source>
</evidence>
<name>A0ABX1ZWA9_9BACL</name>
<feature type="transmembrane region" description="Helical" evidence="10">
    <location>
        <begin position="41"/>
        <end position="58"/>
    </location>
</feature>
<feature type="transmembrane region" description="Helical" evidence="10">
    <location>
        <begin position="70"/>
        <end position="87"/>
    </location>
</feature>
<proteinExistence type="predicted"/>
<dbReference type="Pfam" id="PF07730">
    <property type="entry name" value="HisKA_3"/>
    <property type="match status" value="1"/>
</dbReference>
<dbReference type="InterPro" id="IPR011712">
    <property type="entry name" value="Sig_transdc_His_kin_sub3_dim/P"/>
</dbReference>
<sequence>MQAQQRLSTIIAKVYQKFRVILITGIFIYIIAKTMDSESVLQTGLGIMLTAACMALLWIPAQWKAGSKHVLMVTALWLANVSYWVLLHGERPAIALMFFLIGYAAYKLPTVHSISLVIAVIATNTALLLMMKQVGFNELLLNALTGAGIYGLFWGARMRREANESSRRHLEELSHMHARLELAYEELQRTHRELEEATARSQRYAVLEERTRIARDIHDSIGHGLTSVIVQLQALPYVIKVEPGNMDQTISNVLDVARNCLKEVRLVVHQMANEDSGNGPTELQNLIRNVQQQSGLPIKFTCAGPMRPWNTGISELMYRLLQEALTNVIRHAEAAKVEIDLYESREMLVLSVKDDGIYTKDTELSPGFGMSGMIARCERIGGSCQFEPCDPHGLGITFKVPLTNRHEKGDPS</sequence>
<dbReference type="SMART" id="SM00387">
    <property type="entry name" value="HATPase_c"/>
    <property type="match status" value="1"/>
</dbReference>
<evidence type="ECO:0000256" key="9">
    <source>
        <dbReference type="SAM" id="Coils"/>
    </source>
</evidence>
<dbReference type="EC" id="2.7.13.3" evidence="2"/>
<dbReference type="RefSeq" id="WP_171687132.1">
    <property type="nucleotide sequence ID" value="NZ_WHNZ01000081.1"/>
</dbReference>
<accession>A0ABX1ZWA9</accession>
<keyword evidence="8" id="KW-0902">Two-component regulatory system</keyword>
<keyword evidence="5" id="KW-0547">Nucleotide-binding</keyword>
<evidence type="ECO:0000256" key="10">
    <source>
        <dbReference type="SAM" id="Phobius"/>
    </source>
</evidence>
<dbReference type="Pfam" id="PF02518">
    <property type="entry name" value="HATPase_c"/>
    <property type="match status" value="1"/>
</dbReference>
<feature type="coiled-coil region" evidence="9">
    <location>
        <begin position="170"/>
        <end position="200"/>
    </location>
</feature>
<keyword evidence="4" id="KW-0808">Transferase</keyword>
<keyword evidence="9" id="KW-0175">Coiled coil</keyword>
<dbReference type="Proteomes" id="UP000618579">
    <property type="component" value="Unassembled WGS sequence"/>
</dbReference>
<dbReference type="Gene3D" id="1.20.5.1930">
    <property type="match status" value="1"/>
</dbReference>
<protein>
    <recommendedName>
        <fullName evidence="2">histidine kinase</fullName>
        <ecNumber evidence="2">2.7.13.3</ecNumber>
    </recommendedName>
</protein>
<dbReference type="PANTHER" id="PTHR24421:SF10">
    <property type="entry name" value="NITRATE_NITRITE SENSOR PROTEIN NARQ"/>
    <property type="match status" value="1"/>
</dbReference>
<comment type="catalytic activity">
    <reaction evidence="1">
        <text>ATP + protein L-histidine = ADP + protein N-phospho-L-histidine.</text>
        <dbReference type="EC" id="2.7.13.3"/>
    </reaction>
</comment>
<evidence type="ECO:0000256" key="2">
    <source>
        <dbReference type="ARBA" id="ARBA00012438"/>
    </source>
</evidence>
<dbReference type="Gene3D" id="3.30.565.10">
    <property type="entry name" value="Histidine kinase-like ATPase, C-terminal domain"/>
    <property type="match status" value="1"/>
</dbReference>
<dbReference type="InterPro" id="IPR003594">
    <property type="entry name" value="HATPase_dom"/>
</dbReference>
<keyword evidence="7" id="KW-0067">ATP-binding</keyword>
<evidence type="ECO:0000256" key="6">
    <source>
        <dbReference type="ARBA" id="ARBA00022777"/>
    </source>
</evidence>
<keyword evidence="13" id="KW-1185">Reference proteome</keyword>
<feature type="transmembrane region" description="Helical" evidence="10">
    <location>
        <begin position="140"/>
        <end position="158"/>
    </location>
</feature>
<evidence type="ECO:0000256" key="3">
    <source>
        <dbReference type="ARBA" id="ARBA00022553"/>
    </source>
</evidence>
<evidence type="ECO:0000256" key="1">
    <source>
        <dbReference type="ARBA" id="ARBA00000085"/>
    </source>
</evidence>
<evidence type="ECO:0000256" key="5">
    <source>
        <dbReference type="ARBA" id="ARBA00022741"/>
    </source>
</evidence>
<dbReference type="InterPro" id="IPR050482">
    <property type="entry name" value="Sensor_HK_TwoCompSys"/>
</dbReference>
<dbReference type="InterPro" id="IPR036890">
    <property type="entry name" value="HATPase_C_sf"/>
</dbReference>
<dbReference type="SUPFAM" id="SSF55874">
    <property type="entry name" value="ATPase domain of HSP90 chaperone/DNA topoisomerase II/histidine kinase"/>
    <property type="match status" value="1"/>
</dbReference>
<evidence type="ECO:0000256" key="7">
    <source>
        <dbReference type="ARBA" id="ARBA00022840"/>
    </source>
</evidence>
<keyword evidence="10" id="KW-1133">Transmembrane helix</keyword>
<evidence type="ECO:0000313" key="13">
    <source>
        <dbReference type="Proteomes" id="UP000618579"/>
    </source>
</evidence>